<name>A0A2P8FRW3_9BACT</name>
<evidence type="ECO:0000259" key="2">
    <source>
        <dbReference type="Pfam" id="PF25967"/>
    </source>
</evidence>
<dbReference type="EMBL" id="PYGK01000015">
    <property type="protein sequence ID" value="PSL24443.1"/>
    <property type="molecule type" value="Genomic_DNA"/>
</dbReference>
<organism evidence="3 4">
    <name type="scientific">Chitinophaga ginsengisoli</name>
    <dbReference type="NCBI Taxonomy" id="363837"/>
    <lineage>
        <taxon>Bacteria</taxon>
        <taxon>Pseudomonadati</taxon>
        <taxon>Bacteroidota</taxon>
        <taxon>Chitinophagia</taxon>
        <taxon>Chitinophagales</taxon>
        <taxon>Chitinophagaceae</taxon>
        <taxon>Chitinophaga</taxon>
    </lineage>
</organism>
<comment type="similarity">
    <text evidence="1">Belongs to the membrane fusion protein (MFP) (TC 8.A.1) family.</text>
</comment>
<feature type="domain" description="Multidrug resistance protein MdtA-like C-terminal permuted SH3" evidence="2">
    <location>
        <begin position="319"/>
        <end position="374"/>
    </location>
</feature>
<dbReference type="SUPFAM" id="SSF111369">
    <property type="entry name" value="HlyD-like secretion proteins"/>
    <property type="match status" value="1"/>
</dbReference>
<dbReference type="Gene3D" id="2.40.50.100">
    <property type="match status" value="1"/>
</dbReference>
<keyword evidence="4" id="KW-1185">Reference proteome</keyword>
<dbReference type="Gene3D" id="2.40.420.20">
    <property type="match status" value="1"/>
</dbReference>
<dbReference type="GO" id="GO:1990281">
    <property type="term" value="C:efflux pump complex"/>
    <property type="evidence" value="ECO:0007669"/>
    <property type="project" value="TreeGrafter"/>
</dbReference>
<dbReference type="GO" id="GO:0015562">
    <property type="term" value="F:efflux transmembrane transporter activity"/>
    <property type="evidence" value="ECO:0007669"/>
    <property type="project" value="TreeGrafter"/>
</dbReference>
<gene>
    <name evidence="3" type="ORF">CLV42_11530</name>
</gene>
<dbReference type="AlphaFoldDB" id="A0A2P8FRW3"/>
<evidence type="ECO:0000256" key="1">
    <source>
        <dbReference type="ARBA" id="ARBA00009477"/>
    </source>
</evidence>
<accession>A0A2P8FRW3</accession>
<dbReference type="OrthoDB" id="1522646at2"/>
<comment type="caution">
    <text evidence="3">The sequence shown here is derived from an EMBL/GenBank/DDBJ whole genome shotgun (WGS) entry which is preliminary data.</text>
</comment>
<sequence>MLFLSIARYLKSGNIITGNPGRKTADKVSINALPVCLIILHLLSASCNQTSGNNTGEAGLDSILMTTSPTGENIRYMVLQETKFSKELLANGKLSSTRKADLKFKTSGIIKEVLVHEGEHVQTGQLIARLDEETAMASFNAARLSYEQAVLDYEDQLLRSGFKINDTARLPADIKAVARLRSGLGRAVLSLRQMENELKETRLLAPFPGIIANLKAMPFNNSNSYEYICSLIDDSHMEVSFKVLEQELSFIRRSGLVTIRPFSQRGESGVMARVQSINPLVDGAGMIEVKALLSDGGHRELLDGMNVRVHVQQQLVGQLVVPKEAVLDRQNRKVVFTLVDTLAQWNYVEISGENSSQYAISKGLKSGDKVIYEGNFNLAHEKIIHGAKEQ</sequence>
<proteinExistence type="inferred from homology"/>
<protein>
    <submittedName>
        <fullName evidence="3">RND family efflux transporter MFP subunit</fullName>
    </submittedName>
</protein>
<reference evidence="3 4" key="1">
    <citation type="submission" date="2018-03" db="EMBL/GenBank/DDBJ databases">
        <title>Genomic Encyclopedia of Archaeal and Bacterial Type Strains, Phase II (KMG-II): from individual species to whole genera.</title>
        <authorList>
            <person name="Goeker M."/>
        </authorList>
    </citation>
    <scope>NUCLEOTIDE SEQUENCE [LARGE SCALE GENOMIC DNA]</scope>
    <source>
        <strain evidence="3 4">DSM 18107</strain>
    </source>
</reference>
<dbReference type="Gene3D" id="2.40.30.170">
    <property type="match status" value="1"/>
</dbReference>
<dbReference type="NCBIfam" id="TIGR01730">
    <property type="entry name" value="RND_mfp"/>
    <property type="match status" value="1"/>
</dbReference>
<evidence type="ECO:0000313" key="3">
    <source>
        <dbReference type="EMBL" id="PSL24443.1"/>
    </source>
</evidence>
<dbReference type="InterPro" id="IPR006143">
    <property type="entry name" value="RND_pump_MFP"/>
</dbReference>
<dbReference type="RefSeq" id="WP_106605004.1">
    <property type="nucleotide sequence ID" value="NZ_PYGK01000015.1"/>
</dbReference>
<dbReference type="PANTHER" id="PTHR30469">
    <property type="entry name" value="MULTIDRUG RESISTANCE PROTEIN MDTA"/>
    <property type="match status" value="1"/>
</dbReference>
<dbReference type="Pfam" id="PF25967">
    <property type="entry name" value="RND-MFP_C"/>
    <property type="match status" value="1"/>
</dbReference>
<evidence type="ECO:0000313" key="4">
    <source>
        <dbReference type="Proteomes" id="UP000240978"/>
    </source>
</evidence>
<dbReference type="Proteomes" id="UP000240978">
    <property type="component" value="Unassembled WGS sequence"/>
</dbReference>
<dbReference type="InterPro" id="IPR058627">
    <property type="entry name" value="MdtA-like_C"/>
</dbReference>